<evidence type="ECO:0000313" key="3">
    <source>
        <dbReference type="EMBL" id="CAF1424202.1"/>
    </source>
</evidence>
<evidence type="ECO:0008006" key="6">
    <source>
        <dbReference type="Google" id="ProtNLM"/>
    </source>
</evidence>
<evidence type="ECO:0000313" key="5">
    <source>
        <dbReference type="Proteomes" id="UP000663870"/>
    </source>
</evidence>
<dbReference type="InterPro" id="IPR002110">
    <property type="entry name" value="Ankyrin_rpt"/>
</dbReference>
<dbReference type="EMBL" id="CAJOBE010004460">
    <property type="protein sequence ID" value="CAF3932692.1"/>
    <property type="molecule type" value="Genomic_DNA"/>
</dbReference>
<evidence type="ECO:0000313" key="4">
    <source>
        <dbReference type="EMBL" id="CAF3932692.1"/>
    </source>
</evidence>
<protein>
    <recommendedName>
        <fullName evidence="6">Ankyrin repeat protein</fullName>
    </recommendedName>
</protein>
<accession>A0A815MTL6</accession>
<name>A0A815MTL6_9BILA</name>
<dbReference type="Pfam" id="PF12796">
    <property type="entry name" value="Ank_2"/>
    <property type="match status" value="1"/>
</dbReference>
<dbReference type="Proteomes" id="UP000663874">
    <property type="component" value="Unassembled WGS sequence"/>
</dbReference>
<proteinExistence type="predicted"/>
<dbReference type="Gene3D" id="1.25.40.20">
    <property type="entry name" value="Ankyrin repeat-containing domain"/>
    <property type="match status" value="1"/>
</dbReference>
<reference evidence="3" key="1">
    <citation type="submission" date="2021-02" db="EMBL/GenBank/DDBJ databases">
        <authorList>
            <person name="Nowell W R."/>
        </authorList>
    </citation>
    <scope>NUCLEOTIDE SEQUENCE</scope>
</reference>
<dbReference type="Proteomes" id="UP000663889">
    <property type="component" value="Unassembled WGS sequence"/>
</dbReference>
<sequence length="108" mass="12677">MMPLILACMQDKFNIVQHLILSYQINLVAKSSNGHTALYYDCLSKCSNNIEIIQFLMKNGFTLEKAHEPKKTNPDINKLHHGATLLDLFYDRTQLYHHYLDIQYLRHL</sequence>
<dbReference type="EMBL" id="CAJNOH010001062">
    <property type="protein sequence ID" value="CAF1170449.1"/>
    <property type="molecule type" value="Genomic_DNA"/>
</dbReference>
<dbReference type="Proteomes" id="UP000663870">
    <property type="component" value="Unassembled WGS sequence"/>
</dbReference>
<dbReference type="InterPro" id="IPR036770">
    <property type="entry name" value="Ankyrin_rpt-contain_sf"/>
</dbReference>
<evidence type="ECO:0000313" key="1">
    <source>
        <dbReference type="EMBL" id="CAF1170449.1"/>
    </source>
</evidence>
<comment type="caution">
    <text evidence="3">The sequence shown here is derived from an EMBL/GenBank/DDBJ whole genome shotgun (WGS) entry which is preliminary data.</text>
</comment>
<dbReference type="SUPFAM" id="SSF48403">
    <property type="entry name" value="Ankyrin repeat"/>
    <property type="match status" value="1"/>
</dbReference>
<organism evidence="3 5">
    <name type="scientific">Rotaria sordida</name>
    <dbReference type="NCBI Taxonomy" id="392033"/>
    <lineage>
        <taxon>Eukaryota</taxon>
        <taxon>Metazoa</taxon>
        <taxon>Spiralia</taxon>
        <taxon>Gnathifera</taxon>
        <taxon>Rotifera</taxon>
        <taxon>Eurotatoria</taxon>
        <taxon>Bdelloidea</taxon>
        <taxon>Philodinida</taxon>
        <taxon>Philodinidae</taxon>
        <taxon>Rotaria</taxon>
    </lineage>
</organism>
<gene>
    <name evidence="4" type="ORF">FNK824_LOCUS22229</name>
    <name evidence="3" type="ORF">JXQ802_LOCUS36041</name>
    <name evidence="1" type="ORF">PYM288_LOCUS23245</name>
    <name evidence="2" type="ORF">SEV965_LOCUS21614</name>
</gene>
<dbReference type="EMBL" id="CAJNOU010001476">
    <property type="protein sequence ID" value="CAF1209966.1"/>
    <property type="molecule type" value="Genomic_DNA"/>
</dbReference>
<dbReference type="Proteomes" id="UP000663854">
    <property type="component" value="Unassembled WGS sequence"/>
</dbReference>
<keyword evidence="5" id="KW-1185">Reference proteome</keyword>
<dbReference type="EMBL" id="CAJNOL010001823">
    <property type="protein sequence ID" value="CAF1424202.1"/>
    <property type="molecule type" value="Genomic_DNA"/>
</dbReference>
<evidence type="ECO:0000313" key="2">
    <source>
        <dbReference type="EMBL" id="CAF1209966.1"/>
    </source>
</evidence>
<dbReference type="AlphaFoldDB" id="A0A815MTL6"/>